<dbReference type="Proteomes" id="UP000236544">
    <property type="component" value="Unassembled WGS sequence"/>
</dbReference>
<evidence type="ECO:0000313" key="1">
    <source>
        <dbReference type="EMBL" id="CUS22028.1"/>
    </source>
</evidence>
<sequence>MLRAGSRRYLSKFQSADSKLDEYFKYFATQASLRPWIYRPKNANTLLAMDLKDAESDAPLKPRVPVKPLSKQVLKTYIWSAQEASQLLNLLRKWTSLTTRKRGAWDYFTAEHIQNILFASTFKLGKLSSFLQHLYMWKPRFAEAGNDRVFDVEHFFNSLVTCQLHRNAVRELGDANVAEKKLLNAWHQVSVKENKSGLTSYLVSALAKQQGFPEVKLPGLVDMDVLLPHADLGATKSGKLAAFVSKHRFFYLMARTIDEYGTPSEPISNFIQNYQAAQKKLGQNDVYQEYVVIARRLNSEPQAPTATAPHPADDQ</sequence>
<protein>
    <submittedName>
        <fullName evidence="1">LAQU0S04e06524g1_1</fullName>
    </submittedName>
</protein>
<dbReference type="AlphaFoldDB" id="A0A0P1KQQ8"/>
<reference evidence="2" key="1">
    <citation type="submission" date="2015-10" db="EMBL/GenBank/DDBJ databases">
        <authorList>
            <person name="Devillers H."/>
        </authorList>
    </citation>
    <scope>NUCLEOTIDE SEQUENCE [LARGE SCALE GENOMIC DNA]</scope>
</reference>
<dbReference type="CDD" id="cd23704">
    <property type="entry name" value="mS44"/>
    <property type="match status" value="1"/>
</dbReference>
<gene>
    <name evidence="1" type="ORF">LAQU0_S04e06524g</name>
</gene>
<dbReference type="EMBL" id="LN890563">
    <property type="protein sequence ID" value="CUS22028.1"/>
    <property type="molecule type" value="Genomic_DNA"/>
</dbReference>
<dbReference type="InterPro" id="IPR059185">
    <property type="entry name" value="MRP13_sacc"/>
</dbReference>
<dbReference type="OrthoDB" id="4061106at2759"/>
<evidence type="ECO:0000313" key="2">
    <source>
        <dbReference type="Proteomes" id="UP000236544"/>
    </source>
</evidence>
<organism evidence="1 2">
    <name type="scientific">Lachancea quebecensis</name>
    <dbReference type="NCBI Taxonomy" id="1654605"/>
    <lineage>
        <taxon>Eukaryota</taxon>
        <taxon>Fungi</taxon>
        <taxon>Dikarya</taxon>
        <taxon>Ascomycota</taxon>
        <taxon>Saccharomycotina</taxon>
        <taxon>Saccharomycetes</taxon>
        <taxon>Saccharomycetales</taxon>
        <taxon>Saccharomycetaceae</taxon>
        <taxon>Lachancea</taxon>
    </lineage>
</organism>
<accession>A0A0P1KQQ8</accession>
<keyword evidence="2" id="KW-1185">Reference proteome</keyword>
<proteinExistence type="predicted"/>
<name>A0A0P1KQQ8_9SACH</name>